<evidence type="ECO:0008006" key="3">
    <source>
        <dbReference type="Google" id="ProtNLM"/>
    </source>
</evidence>
<evidence type="ECO:0000256" key="1">
    <source>
        <dbReference type="SAM" id="Phobius"/>
    </source>
</evidence>
<organism evidence="2">
    <name type="scientific">uncultured Thermomicrobiales bacterium</name>
    <dbReference type="NCBI Taxonomy" id="1645740"/>
    <lineage>
        <taxon>Bacteria</taxon>
        <taxon>Pseudomonadati</taxon>
        <taxon>Thermomicrobiota</taxon>
        <taxon>Thermomicrobia</taxon>
        <taxon>Thermomicrobiales</taxon>
        <taxon>environmental samples</taxon>
    </lineage>
</organism>
<reference evidence="2" key="1">
    <citation type="submission" date="2020-02" db="EMBL/GenBank/DDBJ databases">
        <authorList>
            <person name="Meier V. D."/>
        </authorList>
    </citation>
    <scope>NUCLEOTIDE SEQUENCE</scope>
    <source>
        <strain evidence="2">AVDCRST_MAG88</strain>
    </source>
</reference>
<feature type="transmembrane region" description="Helical" evidence="1">
    <location>
        <begin position="72"/>
        <end position="88"/>
    </location>
</feature>
<proteinExistence type="predicted"/>
<protein>
    <recommendedName>
        <fullName evidence="3">CAAX amino terminal protease family protein</fullName>
    </recommendedName>
</protein>
<keyword evidence="1" id="KW-1133">Transmembrane helix</keyword>
<accession>A0A6J4UG77</accession>
<evidence type="ECO:0000313" key="2">
    <source>
        <dbReference type="EMBL" id="CAA9549924.1"/>
    </source>
</evidence>
<feature type="transmembrane region" description="Helical" evidence="1">
    <location>
        <begin position="189"/>
        <end position="211"/>
    </location>
</feature>
<keyword evidence="1" id="KW-0812">Transmembrane</keyword>
<gene>
    <name evidence="2" type="ORF">AVDCRST_MAG88-691</name>
</gene>
<feature type="non-terminal residue" evidence="2">
    <location>
        <position position="255"/>
    </location>
</feature>
<feature type="transmembrane region" description="Helical" evidence="1">
    <location>
        <begin position="108"/>
        <end position="125"/>
    </location>
</feature>
<name>A0A6J4UG77_9BACT</name>
<dbReference type="EMBL" id="CADCWM010000243">
    <property type="protein sequence ID" value="CAA9549924.1"/>
    <property type="molecule type" value="Genomic_DNA"/>
</dbReference>
<sequence>MAEHTTTPHVPASVSLGQLGDRPLVTARPATFQQQVANSAVVWLALMAYWALTDLLIARFPPGGRPVRPDSWLVHAIFTLAGLAAVWCMHRTGFPAAWDARILAARRLVWPALLGAGLGHLAVAIEEVTGATKILEAQLGESFTVAFPGSLLVYSAGAIVWELVFLLLPVPLLLWLISNVALRGRGQAPVFWVLAALSAAAEPVLQGGSLLGASSGAIGPGTFAAYVVHAYAFNFTAAICFRRYGLLAAVLVRLA</sequence>
<feature type="transmembrane region" description="Helical" evidence="1">
    <location>
        <begin position="36"/>
        <end position="52"/>
    </location>
</feature>
<feature type="transmembrane region" description="Helical" evidence="1">
    <location>
        <begin position="223"/>
        <end position="241"/>
    </location>
</feature>
<feature type="transmembrane region" description="Helical" evidence="1">
    <location>
        <begin position="151"/>
        <end position="177"/>
    </location>
</feature>
<keyword evidence="1" id="KW-0472">Membrane</keyword>
<dbReference type="AlphaFoldDB" id="A0A6J4UG77"/>